<accession>A0A917EXQ0</accession>
<dbReference type="PANTHER" id="PTHR34308">
    <property type="entry name" value="COBALAMIN BIOSYNTHESIS PROTEIN CBIB"/>
    <property type="match status" value="1"/>
</dbReference>
<dbReference type="GO" id="GO:0048472">
    <property type="term" value="F:threonine-phosphate decarboxylase activity"/>
    <property type="evidence" value="ECO:0007669"/>
    <property type="project" value="InterPro"/>
</dbReference>
<evidence type="ECO:0000313" key="11">
    <source>
        <dbReference type="Proteomes" id="UP000660110"/>
    </source>
</evidence>
<gene>
    <name evidence="10" type="primary">cbiB</name>
    <name evidence="9" type="synonym">cobD</name>
    <name evidence="10" type="ORF">GCM10010954_30780</name>
</gene>
<proteinExistence type="inferred from homology"/>
<feature type="transmembrane region" description="Helical" evidence="9">
    <location>
        <begin position="290"/>
        <end position="309"/>
    </location>
</feature>
<comment type="function">
    <text evidence="9">Converts cobyric acid to cobinamide by the addition of aminopropanol on the F carboxylic group.</text>
</comment>
<evidence type="ECO:0000256" key="9">
    <source>
        <dbReference type="HAMAP-Rule" id="MF_00024"/>
    </source>
</evidence>
<organism evidence="10 11">
    <name type="scientific">Halobacillus andaensis</name>
    <dbReference type="NCBI Taxonomy" id="1176239"/>
    <lineage>
        <taxon>Bacteria</taxon>
        <taxon>Bacillati</taxon>
        <taxon>Bacillota</taxon>
        <taxon>Bacilli</taxon>
        <taxon>Bacillales</taxon>
        <taxon>Bacillaceae</taxon>
        <taxon>Halobacillus</taxon>
    </lineage>
</organism>
<evidence type="ECO:0000256" key="1">
    <source>
        <dbReference type="ARBA" id="ARBA00004651"/>
    </source>
</evidence>
<dbReference type="EMBL" id="BMEL01000004">
    <property type="protein sequence ID" value="GGF29507.1"/>
    <property type="molecule type" value="Genomic_DNA"/>
</dbReference>
<keyword evidence="4 9" id="KW-1003">Cell membrane</keyword>
<keyword evidence="7 9" id="KW-1133">Transmembrane helix</keyword>
<dbReference type="HAMAP" id="MF_00024">
    <property type="entry name" value="CobD_CbiB"/>
    <property type="match status" value="1"/>
</dbReference>
<evidence type="ECO:0000256" key="2">
    <source>
        <dbReference type="ARBA" id="ARBA00004953"/>
    </source>
</evidence>
<comment type="pathway">
    <text evidence="2 9">Cofactor biosynthesis; adenosylcobalamin biosynthesis.</text>
</comment>
<evidence type="ECO:0000313" key="10">
    <source>
        <dbReference type="EMBL" id="GGF29507.1"/>
    </source>
</evidence>
<dbReference type="AlphaFoldDB" id="A0A917EXQ0"/>
<protein>
    <recommendedName>
        <fullName evidence="9">Cobalamin biosynthesis protein CobD</fullName>
    </recommendedName>
</protein>
<dbReference type="Proteomes" id="UP000660110">
    <property type="component" value="Unassembled WGS sequence"/>
</dbReference>
<dbReference type="InterPro" id="IPR004485">
    <property type="entry name" value="Cobalamin_biosynth_CobD/CbiB"/>
</dbReference>
<sequence length="316" mass="35588">MMAHLMALTLAFMLDLWLGDPRWLPHPVRMIGQLIAFFEKKWNHGNFRRVKGAAMLLIVGIIVFFLSWTIVWGGYQIHMAAGIAAEALLIWTTIAQKGLKEAAMDVYRPLVEKDFTKARQNLAMIVGRDTGQLNESEIARGAVETVAENTSDGITAPLFFALIGGAPLAMLYRAVNTCDSMVGYRHERYVQFGWGSARIDDVLNWIPARLTAWLLLLVEKSSAVTFRLLREQARRHPSPNSGWGEAAFALLLGVQLGGKNYYFGEASYRPTIGFMRQELHAQHILESTKIMLRAIIYFLIVLWMGGTLIEMASSWR</sequence>
<dbReference type="GO" id="GO:0009236">
    <property type="term" value="P:cobalamin biosynthetic process"/>
    <property type="evidence" value="ECO:0007669"/>
    <property type="project" value="UniProtKB-UniRule"/>
</dbReference>
<keyword evidence="6 9" id="KW-0812">Transmembrane</keyword>
<evidence type="ECO:0000256" key="3">
    <source>
        <dbReference type="ARBA" id="ARBA00006263"/>
    </source>
</evidence>
<keyword evidence="11" id="KW-1185">Reference proteome</keyword>
<comment type="caution">
    <text evidence="9">Lacks conserved residue(s) required for the propagation of feature annotation.</text>
</comment>
<evidence type="ECO:0000256" key="8">
    <source>
        <dbReference type="ARBA" id="ARBA00023136"/>
    </source>
</evidence>
<dbReference type="Pfam" id="PF03186">
    <property type="entry name" value="CobD_Cbib"/>
    <property type="match status" value="1"/>
</dbReference>
<comment type="caution">
    <text evidence="10">The sequence shown here is derived from an EMBL/GenBank/DDBJ whole genome shotgun (WGS) entry which is preliminary data.</text>
</comment>
<name>A0A917EXQ0_HALAA</name>
<reference evidence="10" key="2">
    <citation type="submission" date="2020-09" db="EMBL/GenBank/DDBJ databases">
        <authorList>
            <person name="Sun Q."/>
            <person name="Zhou Y."/>
        </authorList>
    </citation>
    <scope>NUCLEOTIDE SEQUENCE</scope>
    <source>
        <strain evidence="10">CGMCC 1.12153</strain>
    </source>
</reference>
<comment type="similarity">
    <text evidence="3 9">Belongs to the CobD/CbiB family.</text>
</comment>
<dbReference type="PANTHER" id="PTHR34308:SF1">
    <property type="entry name" value="COBALAMIN BIOSYNTHESIS PROTEIN CBIB"/>
    <property type="match status" value="1"/>
</dbReference>
<dbReference type="GO" id="GO:0005886">
    <property type="term" value="C:plasma membrane"/>
    <property type="evidence" value="ECO:0007669"/>
    <property type="project" value="UniProtKB-SubCell"/>
</dbReference>
<dbReference type="NCBIfam" id="TIGR00380">
    <property type="entry name" value="cobal_cbiB"/>
    <property type="match status" value="1"/>
</dbReference>
<keyword evidence="5 9" id="KW-0169">Cobalamin biosynthesis</keyword>
<comment type="subcellular location">
    <subcellularLocation>
        <location evidence="1 9">Cell membrane</location>
        <topology evidence="1 9">Multi-pass membrane protein</topology>
    </subcellularLocation>
</comment>
<evidence type="ECO:0000256" key="5">
    <source>
        <dbReference type="ARBA" id="ARBA00022573"/>
    </source>
</evidence>
<evidence type="ECO:0000256" key="4">
    <source>
        <dbReference type="ARBA" id="ARBA00022475"/>
    </source>
</evidence>
<feature type="transmembrane region" description="Helical" evidence="9">
    <location>
        <begin position="54"/>
        <end position="75"/>
    </location>
</feature>
<evidence type="ECO:0000256" key="6">
    <source>
        <dbReference type="ARBA" id="ARBA00022692"/>
    </source>
</evidence>
<dbReference type="GO" id="GO:0015420">
    <property type="term" value="F:ABC-type vitamin B12 transporter activity"/>
    <property type="evidence" value="ECO:0007669"/>
    <property type="project" value="UniProtKB-UniRule"/>
</dbReference>
<keyword evidence="8 9" id="KW-0472">Membrane</keyword>
<reference evidence="10" key="1">
    <citation type="journal article" date="2014" name="Int. J. Syst. Evol. Microbiol.">
        <title>Complete genome sequence of Corynebacterium casei LMG S-19264T (=DSM 44701T), isolated from a smear-ripened cheese.</title>
        <authorList>
            <consortium name="US DOE Joint Genome Institute (JGI-PGF)"/>
            <person name="Walter F."/>
            <person name="Albersmeier A."/>
            <person name="Kalinowski J."/>
            <person name="Ruckert C."/>
        </authorList>
    </citation>
    <scope>NUCLEOTIDE SEQUENCE</scope>
    <source>
        <strain evidence="10">CGMCC 1.12153</strain>
    </source>
</reference>
<evidence type="ECO:0000256" key="7">
    <source>
        <dbReference type="ARBA" id="ARBA00022989"/>
    </source>
</evidence>